<dbReference type="EMBL" id="JOWA01000096">
    <property type="protein sequence ID" value="KEZ43166.1"/>
    <property type="molecule type" value="Genomic_DNA"/>
</dbReference>
<dbReference type="HOGENOM" id="CLU_006885_0_0_1"/>
<evidence type="ECO:0000313" key="3">
    <source>
        <dbReference type="Proteomes" id="UP000028545"/>
    </source>
</evidence>
<comment type="caution">
    <text evidence="2">The sequence shown here is derived from an EMBL/GenBank/DDBJ whole genome shotgun (WGS) entry which is preliminary data.</text>
</comment>
<dbReference type="KEGG" id="sapo:SAPIO_CDS5065"/>
<dbReference type="OMA" id="QAQIQMT"/>
<feature type="compositionally biased region" description="Basic residues" evidence="1">
    <location>
        <begin position="838"/>
        <end position="852"/>
    </location>
</feature>
<feature type="region of interest" description="Disordered" evidence="1">
    <location>
        <begin position="358"/>
        <end position="471"/>
    </location>
</feature>
<accession>A0A084G754</accession>
<feature type="region of interest" description="Disordered" evidence="1">
    <location>
        <begin position="1"/>
        <end position="22"/>
    </location>
</feature>
<protein>
    <submittedName>
        <fullName evidence="2">Uncharacterized protein</fullName>
    </submittedName>
</protein>
<organism evidence="2 3">
    <name type="scientific">Pseudallescheria apiosperma</name>
    <name type="common">Scedosporium apiospermum</name>
    <dbReference type="NCBI Taxonomy" id="563466"/>
    <lineage>
        <taxon>Eukaryota</taxon>
        <taxon>Fungi</taxon>
        <taxon>Dikarya</taxon>
        <taxon>Ascomycota</taxon>
        <taxon>Pezizomycotina</taxon>
        <taxon>Sordariomycetes</taxon>
        <taxon>Hypocreomycetidae</taxon>
        <taxon>Microascales</taxon>
        <taxon>Microascaceae</taxon>
        <taxon>Scedosporium</taxon>
    </lineage>
</organism>
<dbReference type="PANTHER" id="PTHR42068">
    <property type="entry name" value="YALI0B18964P"/>
    <property type="match status" value="1"/>
</dbReference>
<dbReference type="GeneID" id="27724137"/>
<feature type="compositionally biased region" description="Low complexity" evidence="1">
    <location>
        <begin position="83"/>
        <end position="95"/>
    </location>
</feature>
<feature type="region of interest" description="Disordered" evidence="1">
    <location>
        <begin position="307"/>
        <end position="344"/>
    </location>
</feature>
<feature type="compositionally biased region" description="Gly residues" evidence="1">
    <location>
        <begin position="853"/>
        <end position="863"/>
    </location>
</feature>
<evidence type="ECO:0000313" key="2">
    <source>
        <dbReference type="EMBL" id="KEZ43166.1"/>
    </source>
</evidence>
<dbReference type="AlphaFoldDB" id="A0A084G754"/>
<dbReference type="OrthoDB" id="5396252at2759"/>
<feature type="compositionally biased region" description="Low complexity" evidence="1">
    <location>
        <begin position="167"/>
        <end position="181"/>
    </location>
</feature>
<feature type="compositionally biased region" description="Low complexity" evidence="1">
    <location>
        <begin position="453"/>
        <end position="468"/>
    </location>
</feature>
<dbReference type="RefSeq" id="XP_016642965.1">
    <property type="nucleotide sequence ID" value="XM_016787463.1"/>
</dbReference>
<reference evidence="2 3" key="1">
    <citation type="journal article" date="2014" name="Genome Announc.">
        <title>Draft genome sequence of the pathogenic fungus Scedosporium apiospermum.</title>
        <authorList>
            <person name="Vandeputte P."/>
            <person name="Ghamrawi S."/>
            <person name="Rechenmann M."/>
            <person name="Iltis A."/>
            <person name="Giraud S."/>
            <person name="Fleury M."/>
            <person name="Thornton C."/>
            <person name="Delhaes L."/>
            <person name="Meyer W."/>
            <person name="Papon N."/>
            <person name="Bouchara J.P."/>
        </authorList>
    </citation>
    <scope>NUCLEOTIDE SEQUENCE [LARGE SCALE GENOMIC DNA]</scope>
    <source>
        <strain evidence="2 3">IHEM 14462</strain>
    </source>
</reference>
<feature type="region of interest" description="Disordered" evidence="1">
    <location>
        <begin position="109"/>
        <end position="187"/>
    </location>
</feature>
<feature type="compositionally biased region" description="Polar residues" evidence="1">
    <location>
        <begin position="225"/>
        <end position="240"/>
    </location>
</feature>
<feature type="region of interest" description="Disordered" evidence="1">
    <location>
        <begin position="761"/>
        <end position="863"/>
    </location>
</feature>
<keyword evidence="3" id="KW-1185">Reference proteome</keyword>
<dbReference type="PANTHER" id="PTHR42068:SF1">
    <property type="entry name" value="YALI0B18964P"/>
    <property type="match status" value="1"/>
</dbReference>
<feature type="compositionally biased region" description="Basic and acidic residues" evidence="1">
    <location>
        <begin position="378"/>
        <end position="398"/>
    </location>
</feature>
<evidence type="ECO:0000256" key="1">
    <source>
        <dbReference type="SAM" id="MobiDB-lite"/>
    </source>
</evidence>
<feature type="compositionally biased region" description="Polar residues" evidence="1">
    <location>
        <begin position="307"/>
        <end position="318"/>
    </location>
</feature>
<name>A0A084G754_PSEDA</name>
<feature type="region of interest" description="Disordered" evidence="1">
    <location>
        <begin position="83"/>
        <end position="102"/>
    </location>
</feature>
<feature type="region of interest" description="Disordered" evidence="1">
    <location>
        <begin position="214"/>
        <end position="287"/>
    </location>
</feature>
<feature type="compositionally biased region" description="Polar residues" evidence="1">
    <location>
        <begin position="248"/>
        <end position="265"/>
    </location>
</feature>
<proteinExistence type="predicted"/>
<dbReference type="VEuPathDB" id="FungiDB:SAPIO_CDS5065"/>
<feature type="compositionally biased region" description="Acidic residues" evidence="1">
    <location>
        <begin position="399"/>
        <end position="415"/>
    </location>
</feature>
<dbReference type="Proteomes" id="UP000028545">
    <property type="component" value="Unassembled WGS sequence"/>
</dbReference>
<gene>
    <name evidence="2" type="ORF">SAPIO_CDS5065</name>
</gene>
<sequence>MAKFPVAFGKRKSAANKEHVDGQVSSFRVLERTEVGEVKPFDSGSGLGRPITTTTVRPYSQVDMLAEEDNMFTSLKINSAVSTAPSSATPSADVSHPQAADDARIARKPLSSDANLPPVPKPPSSGFLNRAGRTFSFGSKKSQLPPVKDTPPPVPVHSTLSRPRGMTTTSIATTTTTSTATPPKLDDEEFNLDLGGDFGTMFNGLDKRASMATVRDANSHALQPRSLTDNRIPQSAQGNSPRPPHSPHSINSDNSNDGLLKSSATDPLPSLPRQAPPSVQRSNRPSDIIEDEDANLLRESIAASKFLTTPSARGGQSSRPRRDDDTFVAGSSWKTEKSGNDESLFDNSFLHATRVAHRYVSRPPSPPRNRVMTPAQFEKYKQEKERISGQRGDEVGEVKDDEDDEENYEDDDDEVEKSKQAAKQRRKQEAHMAVYRQQMMKVTGESANTAPKPSLATSTPTPVPATVSDGSDEDEEIPLAILAAHGFPNKNRPPTRLSTVASNPNLRASMIASQQPSRLSVAVGENGPSAAGSRVSQLPAFARNLPQDPFVGAGLVRNSARESIAMGGGAPAPTPSTSLPPGGLVGVIASEERSRAMRRGSPNIDGKLISNVNGTPGLSFDPIAGIPPQMMYGMGSSPSMPHLTPMGYSQPMPQMMLTPGDQAQIQMTQQMQQFMQMQMQFMQMMATQQGGAGPRPNSFVVPPGSGEMSSRHSFVGGDLGMEPPRLDNRMRTMSMVQPSSASWIQPMGGYAPSIRVQGDGYAPSIAPSERSNIGLPGRYRPVSQAPPPPHEAMRRVSTMSGALSSWDEPRNSAPAPAPPPKSGNNSDDDDEEGWVAMKAKREKKRSLWKSKKGLGGGLSAFIS</sequence>